<reference evidence="10" key="1">
    <citation type="submission" date="2020-06" db="EMBL/GenBank/DDBJ databases">
        <title>Draft genome of Bugula neritina, a colonial animal packing powerful symbionts and potential medicines.</title>
        <authorList>
            <person name="Rayko M."/>
        </authorList>
    </citation>
    <scope>NUCLEOTIDE SEQUENCE [LARGE SCALE GENOMIC DNA]</scope>
    <source>
        <strain evidence="10">Kwan_BN1</strain>
    </source>
</reference>
<dbReference type="AlphaFoldDB" id="A0A7J7KAP2"/>
<dbReference type="PANTHER" id="PTHR45695:SF26">
    <property type="entry name" value="NEUROPEPTIDE CCHAMIDE-1 RECEPTOR"/>
    <property type="match status" value="1"/>
</dbReference>
<dbReference type="InterPro" id="IPR000276">
    <property type="entry name" value="GPCR_Rhodpsn"/>
</dbReference>
<comment type="subcellular location">
    <subcellularLocation>
        <location evidence="1">Membrane</location>
        <topology evidence="1">Multi-pass membrane protein</topology>
    </subcellularLocation>
</comment>
<dbReference type="InterPro" id="IPR017452">
    <property type="entry name" value="GPCR_Rhodpsn_7TM"/>
</dbReference>
<evidence type="ECO:0000313" key="10">
    <source>
        <dbReference type="EMBL" id="KAF6035722.1"/>
    </source>
</evidence>
<organism evidence="10 11">
    <name type="scientific">Bugula neritina</name>
    <name type="common">Brown bryozoan</name>
    <name type="synonym">Sertularia neritina</name>
    <dbReference type="NCBI Taxonomy" id="10212"/>
    <lineage>
        <taxon>Eukaryota</taxon>
        <taxon>Metazoa</taxon>
        <taxon>Spiralia</taxon>
        <taxon>Lophotrochozoa</taxon>
        <taxon>Bryozoa</taxon>
        <taxon>Gymnolaemata</taxon>
        <taxon>Cheilostomatida</taxon>
        <taxon>Flustrina</taxon>
        <taxon>Buguloidea</taxon>
        <taxon>Bugulidae</taxon>
        <taxon>Bugula</taxon>
    </lineage>
</organism>
<keyword evidence="7" id="KW-0807">Transducer</keyword>
<dbReference type="Gene3D" id="1.20.1070.10">
    <property type="entry name" value="Rhodopsin 7-helix transmembrane proteins"/>
    <property type="match status" value="1"/>
</dbReference>
<sequence>MWKSIILLYQTQVYYEDDNTYICTPFPQEWKRFNYDKIYSMAHITLFFFVPLIIITICYGIMAHVMVKSSHGLPGETYNGSTLRRKQIRTRRKVANIMIALIFLFFVCWLPRSILTIHRIYATNPPYTPTIHFLRLAALCLMFASGCVNPIVLYFLSKSFKTHFNKQLCCREGQLTVALQIWQPSKTLSLSLDYPIRLLVIELIATMVTKQLKALNRQT</sequence>
<dbReference type="EMBL" id="VXIV02000840">
    <property type="protein sequence ID" value="KAF6035722.1"/>
    <property type="molecule type" value="Genomic_DNA"/>
</dbReference>
<proteinExistence type="predicted"/>
<feature type="transmembrane region" description="Helical" evidence="8">
    <location>
        <begin position="94"/>
        <end position="112"/>
    </location>
</feature>
<evidence type="ECO:0000256" key="5">
    <source>
        <dbReference type="ARBA" id="ARBA00023136"/>
    </source>
</evidence>
<dbReference type="Proteomes" id="UP000593567">
    <property type="component" value="Unassembled WGS sequence"/>
</dbReference>
<keyword evidence="4" id="KW-0297">G-protein coupled receptor</keyword>
<accession>A0A7J7KAP2</accession>
<dbReference type="OrthoDB" id="10055550at2759"/>
<evidence type="ECO:0000256" key="4">
    <source>
        <dbReference type="ARBA" id="ARBA00023040"/>
    </source>
</evidence>
<comment type="caution">
    <text evidence="10">The sequence shown here is derived from an EMBL/GenBank/DDBJ whole genome shotgun (WGS) entry which is preliminary data.</text>
</comment>
<dbReference type="SUPFAM" id="SSF81321">
    <property type="entry name" value="Family A G protein-coupled receptor-like"/>
    <property type="match status" value="1"/>
</dbReference>
<gene>
    <name evidence="10" type="ORF">EB796_005975</name>
</gene>
<protein>
    <submittedName>
        <fullName evidence="10">NMBR</fullName>
    </submittedName>
</protein>
<dbReference type="PANTHER" id="PTHR45695">
    <property type="entry name" value="LEUCOKININ RECEPTOR-RELATED"/>
    <property type="match status" value="1"/>
</dbReference>
<evidence type="ECO:0000259" key="9">
    <source>
        <dbReference type="PROSITE" id="PS50262"/>
    </source>
</evidence>
<keyword evidence="11" id="KW-1185">Reference proteome</keyword>
<evidence type="ECO:0000256" key="2">
    <source>
        <dbReference type="ARBA" id="ARBA00022692"/>
    </source>
</evidence>
<keyword evidence="5 8" id="KW-0472">Membrane</keyword>
<keyword evidence="3 8" id="KW-1133">Transmembrane helix</keyword>
<evidence type="ECO:0000313" key="11">
    <source>
        <dbReference type="Proteomes" id="UP000593567"/>
    </source>
</evidence>
<name>A0A7J7KAP2_BUGNE</name>
<evidence type="ECO:0000256" key="6">
    <source>
        <dbReference type="ARBA" id="ARBA00023170"/>
    </source>
</evidence>
<keyword evidence="2 8" id="KW-0812">Transmembrane</keyword>
<dbReference type="Pfam" id="PF00001">
    <property type="entry name" value="7tm_1"/>
    <property type="match status" value="1"/>
</dbReference>
<dbReference type="GO" id="GO:0005886">
    <property type="term" value="C:plasma membrane"/>
    <property type="evidence" value="ECO:0007669"/>
    <property type="project" value="TreeGrafter"/>
</dbReference>
<keyword evidence="6" id="KW-0675">Receptor</keyword>
<feature type="transmembrane region" description="Helical" evidence="8">
    <location>
        <begin position="38"/>
        <end position="62"/>
    </location>
</feature>
<feature type="domain" description="G-protein coupled receptors family 1 profile" evidence="9">
    <location>
        <begin position="1"/>
        <end position="153"/>
    </location>
</feature>
<evidence type="ECO:0000256" key="8">
    <source>
        <dbReference type="SAM" id="Phobius"/>
    </source>
</evidence>
<feature type="transmembrane region" description="Helical" evidence="8">
    <location>
        <begin position="132"/>
        <end position="156"/>
    </location>
</feature>
<dbReference type="GO" id="GO:0008188">
    <property type="term" value="F:neuropeptide receptor activity"/>
    <property type="evidence" value="ECO:0007669"/>
    <property type="project" value="TreeGrafter"/>
</dbReference>
<evidence type="ECO:0000256" key="7">
    <source>
        <dbReference type="ARBA" id="ARBA00023224"/>
    </source>
</evidence>
<evidence type="ECO:0000256" key="3">
    <source>
        <dbReference type="ARBA" id="ARBA00022989"/>
    </source>
</evidence>
<dbReference type="PROSITE" id="PS50262">
    <property type="entry name" value="G_PROTEIN_RECEP_F1_2"/>
    <property type="match status" value="1"/>
</dbReference>
<evidence type="ECO:0000256" key="1">
    <source>
        <dbReference type="ARBA" id="ARBA00004141"/>
    </source>
</evidence>
<dbReference type="PRINTS" id="PR00237">
    <property type="entry name" value="GPCRRHODOPSN"/>
</dbReference>